<gene>
    <name evidence="2" type="ORF">ACFOPH_02920</name>
</gene>
<reference evidence="3" key="1">
    <citation type="journal article" date="2019" name="Int. J. Syst. Evol. Microbiol.">
        <title>The Global Catalogue of Microorganisms (GCM) 10K type strain sequencing project: providing services to taxonomists for standard genome sequencing and annotation.</title>
        <authorList>
            <consortium name="The Broad Institute Genomics Platform"/>
            <consortium name="The Broad Institute Genome Sequencing Center for Infectious Disease"/>
            <person name="Wu L."/>
            <person name="Ma J."/>
        </authorList>
    </citation>
    <scope>NUCLEOTIDE SEQUENCE [LARGE SCALE GENOMIC DNA]</scope>
    <source>
        <strain evidence="3">CCM 7480</strain>
    </source>
</reference>
<dbReference type="Proteomes" id="UP001595665">
    <property type="component" value="Unassembled WGS sequence"/>
</dbReference>
<organism evidence="2 3">
    <name type="scientific">Massilia haematophila</name>
    <dbReference type="NCBI Taxonomy" id="457923"/>
    <lineage>
        <taxon>Bacteria</taxon>
        <taxon>Pseudomonadati</taxon>
        <taxon>Pseudomonadota</taxon>
        <taxon>Betaproteobacteria</taxon>
        <taxon>Burkholderiales</taxon>
        <taxon>Oxalobacteraceae</taxon>
        <taxon>Telluria group</taxon>
        <taxon>Massilia</taxon>
    </lineage>
</organism>
<accession>A0ABV7PGS3</accession>
<feature type="region of interest" description="Disordered" evidence="1">
    <location>
        <begin position="378"/>
        <end position="399"/>
    </location>
</feature>
<evidence type="ECO:0000313" key="2">
    <source>
        <dbReference type="EMBL" id="MFC3457203.1"/>
    </source>
</evidence>
<keyword evidence="3" id="KW-1185">Reference proteome</keyword>
<sequence>MNTTLTNDQITAGAAVMAWTPVTKPGQVRVGDKLRFTIGDKHYSQRAKLILHAGKEDEEVIYDKGRNFYFITKCVLSGFSNHKNVEVLQPVAPSPQIAEKVELPPLPEMLGAADMGAVLDTPEDWDADYRATWRNLQIAECNKRQWRAYALQLRDAIAASRRAAGGMVRNGKQEGIERTAACAAMWVEAEAVPLVPIWSPVAARELDVEAERREFEAECKDDYENMGGEYAGPGKDGWYYWSDETAAAWDGWLKRAARSAAQSTAPAPAKELTPFQMWDAAVAENGAIEERGAQVLVIETPGALADVFKAILAAQGTQAESAPVEADPPLRNEWHRRNRPWTDYLEGTKARESWAGGGFWQKTSRGWRWHLGGTFPTPGAADEVLLPSDSPNSPVGGKD</sequence>
<protein>
    <submittedName>
        <fullName evidence="2">Uncharacterized protein</fullName>
    </submittedName>
</protein>
<dbReference type="RefSeq" id="WP_379733383.1">
    <property type="nucleotide sequence ID" value="NZ_JBHRVV010000001.1"/>
</dbReference>
<evidence type="ECO:0000256" key="1">
    <source>
        <dbReference type="SAM" id="MobiDB-lite"/>
    </source>
</evidence>
<evidence type="ECO:0000313" key="3">
    <source>
        <dbReference type="Proteomes" id="UP001595665"/>
    </source>
</evidence>
<dbReference type="EMBL" id="JBHRVV010000001">
    <property type="protein sequence ID" value="MFC3457203.1"/>
    <property type="molecule type" value="Genomic_DNA"/>
</dbReference>
<proteinExistence type="predicted"/>
<name>A0ABV7PGS3_9BURK</name>
<comment type="caution">
    <text evidence="2">The sequence shown here is derived from an EMBL/GenBank/DDBJ whole genome shotgun (WGS) entry which is preliminary data.</text>
</comment>